<evidence type="ECO:0000256" key="1">
    <source>
        <dbReference type="SAM" id="SignalP"/>
    </source>
</evidence>
<feature type="signal peptide" evidence="1">
    <location>
        <begin position="1"/>
        <end position="28"/>
    </location>
</feature>
<dbReference type="Gene3D" id="3.40.710.10">
    <property type="entry name" value="DD-peptidase/beta-lactamase superfamily"/>
    <property type="match status" value="1"/>
</dbReference>
<dbReference type="PANTHER" id="PTHR46825">
    <property type="entry name" value="D-ALANYL-D-ALANINE-CARBOXYPEPTIDASE/ENDOPEPTIDASE AMPH"/>
    <property type="match status" value="1"/>
</dbReference>
<gene>
    <name evidence="3" type="ORF">ROI90_01545</name>
</gene>
<dbReference type="GO" id="GO:0016787">
    <property type="term" value="F:hydrolase activity"/>
    <property type="evidence" value="ECO:0007669"/>
    <property type="project" value="UniProtKB-KW"/>
</dbReference>
<organism evidence="3 4">
    <name type="scientific">Hymenobacter endophyticus</name>
    <dbReference type="NCBI Taxonomy" id="3076335"/>
    <lineage>
        <taxon>Bacteria</taxon>
        <taxon>Pseudomonadati</taxon>
        <taxon>Bacteroidota</taxon>
        <taxon>Cytophagia</taxon>
        <taxon>Cytophagales</taxon>
        <taxon>Hymenobacteraceae</taxon>
        <taxon>Hymenobacter</taxon>
    </lineage>
</organism>
<dbReference type="InterPro" id="IPR001466">
    <property type="entry name" value="Beta-lactam-related"/>
</dbReference>
<dbReference type="RefSeq" id="WP_315996577.1">
    <property type="nucleotide sequence ID" value="NZ_JAWDJT010000001.1"/>
</dbReference>
<feature type="chain" id="PRO_5045607725" evidence="1">
    <location>
        <begin position="29"/>
        <end position="510"/>
    </location>
</feature>
<comment type="caution">
    <text evidence="3">The sequence shown here is derived from an EMBL/GenBank/DDBJ whole genome shotgun (WGS) entry which is preliminary data.</text>
</comment>
<keyword evidence="1" id="KW-0732">Signal</keyword>
<protein>
    <submittedName>
        <fullName evidence="3">Serine hydrolase domain-containing protein</fullName>
        <ecNumber evidence="3">3.1.1.103</ecNumber>
    </submittedName>
</protein>
<proteinExistence type="predicted"/>
<dbReference type="InterPro" id="IPR012338">
    <property type="entry name" value="Beta-lactam/transpept-like"/>
</dbReference>
<reference evidence="3 4" key="1">
    <citation type="submission" date="2023-10" db="EMBL/GenBank/DDBJ databases">
        <title>Hymenobacter endophyticus sp. nov., an isolate from the leaf tissues of wheat.</title>
        <authorList>
            <person name="Dai Y."/>
        </authorList>
    </citation>
    <scope>NUCLEOTIDE SEQUENCE [LARGE SCALE GENOMIC DNA]</scope>
    <source>
        <strain evidence="3 4">ZK17L-C2</strain>
    </source>
</reference>
<evidence type="ECO:0000313" key="4">
    <source>
        <dbReference type="Proteomes" id="UP001250698"/>
    </source>
</evidence>
<dbReference type="SUPFAM" id="SSF56601">
    <property type="entry name" value="beta-lactamase/transpeptidase-like"/>
    <property type="match status" value="1"/>
</dbReference>
<keyword evidence="3" id="KW-0378">Hydrolase</keyword>
<evidence type="ECO:0000259" key="2">
    <source>
        <dbReference type="Pfam" id="PF00144"/>
    </source>
</evidence>
<feature type="domain" description="Beta-lactamase-related" evidence="2">
    <location>
        <begin position="168"/>
        <end position="482"/>
    </location>
</feature>
<dbReference type="EMBL" id="JAWDJT010000001">
    <property type="protein sequence ID" value="MDU0369062.1"/>
    <property type="molecule type" value="Genomic_DNA"/>
</dbReference>
<accession>A0ABU3TCG9</accession>
<sequence>MSPSISIYPMLLLRSLSAALVFSAAALANVSAQAQAPGFTSHQQFNDTLVAQFNRGDFTASEAYSSAALRQLESAGSMRNFLAKLKAQTGQITAIVPLRDQGKQHEFEWRGEKQNLRVTLVAATPGVLDDYIISDFIAQPTARTTPALTDNQQKSVLDQAVHRAATLYMQHPDAAGLSIGIYQGGKMAFYNYGEVEKGAGRLPTSSTYYDLGSVAKTVVGTLLAQAVLDKKLKLTDDIRQYLPGQYANLAFEGQPIQVLHLANHTSGMPGVAQVYSPARKEWQGNMSLVERTAYYNQYTADSLLQDMHRFQLETKPGTTYRYNGVAMLVLQLVLERVYQQPYEQLVTKYVRTRFGMPDTKRVLSATEHPRFATGYDKRRQPQQHPNYTGYWGGPNMSSTAADLLKYAAANLKEREPAVRLAHQRTYGADTGFGMGLGWMLDTDSEGQRRIYHDGQSIGFNTRCVLYPAQDVAVVLLVNENISQSRLTQLEQCLKRELPSVARATRPTPGQ</sequence>
<dbReference type="InterPro" id="IPR050491">
    <property type="entry name" value="AmpC-like"/>
</dbReference>
<dbReference type="Pfam" id="PF00144">
    <property type="entry name" value="Beta-lactamase"/>
    <property type="match status" value="1"/>
</dbReference>
<dbReference type="Proteomes" id="UP001250698">
    <property type="component" value="Unassembled WGS sequence"/>
</dbReference>
<name>A0ABU3TCG9_9BACT</name>
<evidence type="ECO:0000313" key="3">
    <source>
        <dbReference type="EMBL" id="MDU0369062.1"/>
    </source>
</evidence>
<keyword evidence="4" id="KW-1185">Reference proteome</keyword>
<dbReference type="PANTHER" id="PTHR46825:SF8">
    <property type="entry name" value="BETA-LACTAMASE-RELATED"/>
    <property type="match status" value="1"/>
</dbReference>
<dbReference type="EC" id="3.1.1.103" evidence="3"/>